<feature type="transmembrane region" description="Helical" evidence="6">
    <location>
        <begin position="196"/>
        <end position="213"/>
    </location>
</feature>
<evidence type="ECO:0000256" key="5">
    <source>
        <dbReference type="PROSITE-ProRule" id="PRU00581"/>
    </source>
</evidence>
<feature type="transmembrane region" description="Helical" evidence="6">
    <location>
        <begin position="111"/>
        <end position="134"/>
    </location>
</feature>
<feature type="non-terminal residue" evidence="8">
    <location>
        <position position="1"/>
    </location>
</feature>
<dbReference type="InterPro" id="IPR050578">
    <property type="entry name" value="MARVEL-CKLF_proteins"/>
</dbReference>
<dbReference type="InterPro" id="IPR008253">
    <property type="entry name" value="Marvel"/>
</dbReference>
<evidence type="ECO:0000313" key="8">
    <source>
        <dbReference type="EMBL" id="KAG2465122.1"/>
    </source>
</evidence>
<dbReference type="Proteomes" id="UP000886611">
    <property type="component" value="Unassembled WGS sequence"/>
</dbReference>
<evidence type="ECO:0000256" key="3">
    <source>
        <dbReference type="ARBA" id="ARBA00022989"/>
    </source>
</evidence>
<dbReference type="PRINTS" id="PR01884">
    <property type="entry name" value="MALPROTEIN"/>
</dbReference>
<dbReference type="Pfam" id="PF01284">
    <property type="entry name" value="MARVEL"/>
    <property type="match status" value="1"/>
</dbReference>
<evidence type="ECO:0000256" key="2">
    <source>
        <dbReference type="ARBA" id="ARBA00022692"/>
    </source>
</evidence>
<sequence length="309" mass="35428">MYEENPMQAKMEDRPRSLTINTTASTAHSDSFAATSLSYDKQFIRTVPGLLMVAEIIFGLLVWMLVAGTEYFRVPAFGWVMFIAVFYWILTVFFLILYLTMAYTKITQVPWTTVGLCFNCSAFVLYFTAAVVEATSIKHEFARRHDFNSWAASSVRYCALNASHSYFSIKPDEVTLLISFLCVHTSEFSIYSNYKVLQVVTVWFLVVIILFYFMHLFRLHTKLTQVNCLLIEYVHYILGTLLTLISSLVAAVNPIKYPALIAAALFKILRPEDIFPLQLLNMSCCLPTLKFDTSAVWRKPRKSKLWPEG</sequence>
<evidence type="ECO:0000256" key="4">
    <source>
        <dbReference type="ARBA" id="ARBA00023136"/>
    </source>
</evidence>
<gene>
    <name evidence="8" type="primary">Cmtm8</name>
    <name evidence="8" type="ORF">GTO96_0009203</name>
</gene>
<comment type="subcellular location">
    <subcellularLocation>
        <location evidence="1">Membrane</location>
        <topology evidence="1">Multi-pass membrane protein</topology>
    </subcellularLocation>
</comment>
<dbReference type="PROSITE" id="PS51225">
    <property type="entry name" value="MARVEL"/>
    <property type="match status" value="1"/>
</dbReference>
<proteinExistence type="predicted"/>
<feature type="domain" description="MARVEL" evidence="7">
    <location>
        <begin position="43"/>
        <end position="173"/>
    </location>
</feature>
<dbReference type="PANTHER" id="PTHR22776:SF10">
    <property type="entry name" value="CKLF-LIKE MARVEL TRANSMEMBRANE DOMAIN-CONTAINING PROTEIN 8"/>
    <property type="match status" value="1"/>
</dbReference>
<reference evidence="8 9" key="1">
    <citation type="journal article" date="2021" name="Cell">
        <title>Tracing the genetic footprints of vertebrate landing in non-teleost ray-finned fishes.</title>
        <authorList>
            <person name="Bi X."/>
            <person name="Wang K."/>
            <person name="Yang L."/>
            <person name="Pan H."/>
            <person name="Jiang H."/>
            <person name="Wei Q."/>
            <person name="Fang M."/>
            <person name="Yu H."/>
            <person name="Zhu C."/>
            <person name="Cai Y."/>
            <person name="He Y."/>
            <person name="Gan X."/>
            <person name="Zeng H."/>
            <person name="Yu D."/>
            <person name="Zhu Y."/>
            <person name="Jiang H."/>
            <person name="Qiu Q."/>
            <person name="Yang H."/>
            <person name="Zhang Y.E."/>
            <person name="Wang W."/>
            <person name="Zhu M."/>
            <person name="He S."/>
            <person name="Zhang G."/>
        </authorList>
    </citation>
    <scope>NUCLEOTIDE SEQUENCE [LARGE SCALE GENOMIC DNA]</scope>
    <source>
        <strain evidence="8">Bchr_013</strain>
    </source>
</reference>
<keyword evidence="2 5" id="KW-0812">Transmembrane</keyword>
<dbReference type="GO" id="GO:0016020">
    <property type="term" value="C:membrane"/>
    <property type="evidence" value="ECO:0007669"/>
    <property type="project" value="UniProtKB-SubCell"/>
</dbReference>
<comment type="caution">
    <text evidence="8">The sequence shown here is derived from an EMBL/GenBank/DDBJ whole genome shotgun (WGS) entry which is preliminary data.</text>
</comment>
<evidence type="ECO:0000256" key="6">
    <source>
        <dbReference type="SAM" id="Phobius"/>
    </source>
</evidence>
<accession>A0A8X7XFK9</accession>
<keyword evidence="4 5" id="KW-0472">Membrane</keyword>
<keyword evidence="3 6" id="KW-1133">Transmembrane helix</keyword>
<evidence type="ECO:0000256" key="1">
    <source>
        <dbReference type="ARBA" id="ARBA00004141"/>
    </source>
</evidence>
<feature type="transmembrane region" description="Helical" evidence="6">
    <location>
        <begin position="233"/>
        <end position="252"/>
    </location>
</feature>
<dbReference type="EMBL" id="JAATIS010002524">
    <property type="protein sequence ID" value="KAG2465122.1"/>
    <property type="molecule type" value="Genomic_DNA"/>
</dbReference>
<dbReference type="InterPro" id="IPR013295">
    <property type="entry name" value="MAL"/>
</dbReference>
<feature type="non-terminal residue" evidence="8">
    <location>
        <position position="309"/>
    </location>
</feature>
<dbReference type="AlphaFoldDB" id="A0A8X7XFK9"/>
<feature type="transmembrane region" description="Helical" evidence="6">
    <location>
        <begin position="47"/>
        <end position="67"/>
    </location>
</feature>
<protein>
    <submittedName>
        <fullName evidence="8">CKLF8 protein</fullName>
    </submittedName>
</protein>
<evidence type="ECO:0000259" key="7">
    <source>
        <dbReference type="PROSITE" id="PS51225"/>
    </source>
</evidence>
<dbReference type="PANTHER" id="PTHR22776">
    <property type="entry name" value="MARVEL-CONTAINING POTENTIAL LIPID RAFT-ASSOCIATED PROTEIN"/>
    <property type="match status" value="1"/>
</dbReference>
<keyword evidence="9" id="KW-1185">Reference proteome</keyword>
<evidence type="ECO:0000313" key="9">
    <source>
        <dbReference type="Proteomes" id="UP000886611"/>
    </source>
</evidence>
<feature type="transmembrane region" description="Helical" evidence="6">
    <location>
        <begin position="79"/>
        <end position="99"/>
    </location>
</feature>
<name>A0A8X7XFK9_POLSE</name>
<organism evidence="8 9">
    <name type="scientific">Polypterus senegalus</name>
    <name type="common">Senegal bichir</name>
    <dbReference type="NCBI Taxonomy" id="55291"/>
    <lineage>
        <taxon>Eukaryota</taxon>
        <taxon>Metazoa</taxon>
        <taxon>Chordata</taxon>
        <taxon>Craniata</taxon>
        <taxon>Vertebrata</taxon>
        <taxon>Euteleostomi</taxon>
        <taxon>Actinopterygii</taxon>
        <taxon>Polypteriformes</taxon>
        <taxon>Polypteridae</taxon>
        <taxon>Polypterus</taxon>
    </lineage>
</organism>